<organism evidence="1 2">
    <name type="scientific">Mycena metata</name>
    <dbReference type="NCBI Taxonomy" id="1033252"/>
    <lineage>
        <taxon>Eukaryota</taxon>
        <taxon>Fungi</taxon>
        <taxon>Dikarya</taxon>
        <taxon>Basidiomycota</taxon>
        <taxon>Agaricomycotina</taxon>
        <taxon>Agaricomycetes</taxon>
        <taxon>Agaricomycetidae</taxon>
        <taxon>Agaricales</taxon>
        <taxon>Marasmiineae</taxon>
        <taxon>Mycenaceae</taxon>
        <taxon>Mycena</taxon>
    </lineage>
</organism>
<reference evidence="1" key="1">
    <citation type="submission" date="2023-03" db="EMBL/GenBank/DDBJ databases">
        <title>Massive genome expansion in bonnet fungi (Mycena s.s.) driven by repeated elements and novel gene families across ecological guilds.</title>
        <authorList>
            <consortium name="Lawrence Berkeley National Laboratory"/>
            <person name="Harder C.B."/>
            <person name="Miyauchi S."/>
            <person name="Viragh M."/>
            <person name="Kuo A."/>
            <person name="Thoen E."/>
            <person name="Andreopoulos B."/>
            <person name="Lu D."/>
            <person name="Skrede I."/>
            <person name="Drula E."/>
            <person name="Henrissat B."/>
            <person name="Morin E."/>
            <person name="Kohler A."/>
            <person name="Barry K."/>
            <person name="LaButti K."/>
            <person name="Morin E."/>
            <person name="Salamov A."/>
            <person name="Lipzen A."/>
            <person name="Mereny Z."/>
            <person name="Hegedus B."/>
            <person name="Baldrian P."/>
            <person name="Stursova M."/>
            <person name="Weitz H."/>
            <person name="Taylor A."/>
            <person name="Grigoriev I.V."/>
            <person name="Nagy L.G."/>
            <person name="Martin F."/>
            <person name="Kauserud H."/>
        </authorList>
    </citation>
    <scope>NUCLEOTIDE SEQUENCE</scope>
    <source>
        <strain evidence="1">CBHHK182m</strain>
    </source>
</reference>
<accession>A0AAD7JTJ0</accession>
<protein>
    <submittedName>
        <fullName evidence="1">Uncharacterized protein</fullName>
    </submittedName>
</protein>
<evidence type="ECO:0000313" key="1">
    <source>
        <dbReference type="EMBL" id="KAJ7771587.1"/>
    </source>
</evidence>
<dbReference type="AlphaFoldDB" id="A0AAD7JTJ0"/>
<proteinExistence type="predicted"/>
<gene>
    <name evidence="1" type="ORF">B0H16DRAFT_1513999</name>
</gene>
<comment type="caution">
    <text evidence="1">The sequence shown here is derived from an EMBL/GenBank/DDBJ whole genome shotgun (WGS) entry which is preliminary data.</text>
</comment>
<name>A0AAD7JTJ0_9AGAR</name>
<dbReference type="EMBL" id="JARKIB010000015">
    <property type="protein sequence ID" value="KAJ7771587.1"/>
    <property type="molecule type" value="Genomic_DNA"/>
</dbReference>
<evidence type="ECO:0000313" key="2">
    <source>
        <dbReference type="Proteomes" id="UP001215598"/>
    </source>
</evidence>
<dbReference type="Proteomes" id="UP001215598">
    <property type="component" value="Unassembled WGS sequence"/>
</dbReference>
<keyword evidence="2" id="KW-1185">Reference proteome</keyword>
<sequence length="214" mass="23494">MSALGGDHTHLCITLDDDVAPADQERLYATYPRSTEPVPLVRQEFIKHLVDVYTETLGGPVDTPTNPNDPNVQLIYGVLGMHLARNPHDSAAILEAAVKGFPGAGVHYPTYHTPPELISGLRLTAPDLAQGGGYHSQFNDTVRAIQLRMKLGDDDLVKHFQPGVKVDDRQSQIFWRSLAHDPSLRCRLQGTIVMESVWKPHDGDGDGDGEVDDD</sequence>